<evidence type="ECO:0000313" key="2">
    <source>
        <dbReference type="EMBL" id="SEF99277.1"/>
    </source>
</evidence>
<dbReference type="InterPro" id="IPR010982">
    <property type="entry name" value="Lambda_DNA-bd_dom_sf"/>
</dbReference>
<dbReference type="AlphaFoldDB" id="A0A1H5WK43"/>
<dbReference type="Pfam" id="PF12844">
    <property type="entry name" value="HTH_19"/>
    <property type="match status" value="1"/>
</dbReference>
<gene>
    <name evidence="2" type="ORF">SAMN05421819_1597</name>
</gene>
<dbReference type="CDD" id="cd00093">
    <property type="entry name" value="HTH_XRE"/>
    <property type="match status" value="1"/>
</dbReference>
<dbReference type="SUPFAM" id="SSF47413">
    <property type="entry name" value="lambda repressor-like DNA-binding domains"/>
    <property type="match status" value="1"/>
</dbReference>
<dbReference type="PROSITE" id="PS50943">
    <property type="entry name" value="HTH_CROC1"/>
    <property type="match status" value="1"/>
</dbReference>
<keyword evidence="3" id="KW-1185">Reference proteome</keyword>
<sequence length="162" mass="18343">MDCSNCGSESATTQGVYQFRESGLNNVTLTGIELLTCKECGNTDPVIPNVNDLMAALAWHIATRKYRLNGEEVRFLRKYLKMSATEFAKLIATDRSTLSNWENGKQKIGPQSERLIRSVVLALGDGLKERTEEGVQSFEWLVDEYRPEQMRVDMDTMEVQTI</sequence>
<feature type="domain" description="HTH cro/C1-type" evidence="1">
    <location>
        <begin position="73"/>
        <end position="108"/>
    </location>
</feature>
<evidence type="ECO:0000313" key="3">
    <source>
        <dbReference type="Proteomes" id="UP000236728"/>
    </source>
</evidence>
<dbReference type="OrthoDB" id="5432786at2"/>
<evidence type="ECO:0000259" key="1">
    <source>
        <dbReference type="PROSITE" id="PS50943"/>
    </source>
</evidence>
<dbReference type="Gene3D" id="1.10.260.40">
    <property type="entry name" value="lambda repressor-like DNA-binding domains"/>
    <property type="match status" value="1"/>
</dbReference>
<organism evidence="2 3">
    <name type="scientific">Bryocella elongata</name>
    <dbReference type="NCBI Taxonomy" id="863522"/>
    <lineage>
        <taxon>Bacteria</taxon>
        <taxon>Pseudomonadati</taxon>
        <taxon>Acidobacteriota</taxon>
        <taxon>Terriglobia</taxon>
        <taxon>Terriglobales</taxon>
        <taxon>Acidobacteriaceae</taxon>
        <taxon>Bryocella</taxon>
    </lineage>
</organism>
<protein>
    <submittedName>
        <fullName evidence="2">Helix-turn-helix domain-containing protein</fullName>
    </submittedName>
</protein>
<dbReference type="RefSeq" id="WP_103932510.1">
    <property type="nucleotide sequence ID" value="NZ_FNVA01000002.1"/>
</dbReference>
<dbReference type="InterPro" id="IPR001387">
    <property type="entry name" value="Cro/C1-type_HTH"/>
</dbReference>
<name>A0A1H5WK43_9BACT</name>
<dbReference type="GO" id="GO:0003677">
    <property type="term" value="F:DNA binding"/>
    <property type="evidence" value="ECO:0007669"/>
    <property type="project" value="InterPro"/>
</dbReference>
<dbReference type="EMBL" id="FNVA01000002">
    <property type="protein sequence ID" value="SEF99277.1"/>
    <property type="molecule type" value="Genomic_DNA"/>
</dbReference>
<reference evidence="2 3" key="1">
    <citation type="submission" date="2016-10" db="EMBL/GenBank/DDBJ databases">
        <authorList>
            <person name="de Groot N.N."/>
        </authorList>
    </citation>
    <scope>NUCLEOTIDE SEQUENCE [LARGE SCALE GENOMIC DNA]</scope>
    <source>
        <strain evidence="2 3">DSM 22489</strain>
    </source>
</reference>
<accession>A0A1H5WK43</accession>
<proteinExistence type="predicted"/>
<dbReference type="Proteomes" id="UP000236728">
    <property type="component" value="Unassembled WGS sequence"/>
</dbReference>